<accession>A0A418ZRS7</accession>
<keyword evidence="1" id="KW-0812">Transmembrane</keyword>
<gene>
    <name evidence="2" type="ORF">D3P05_23660</name>
</gene>
<keyword evidence="3" id="KW-1185">Reference proteome</keyword>
<dbReference type="PANTHER" id="PTHR36109">
    <property type="entry name" value="MEMBRANE PROTEIN-RELATED"/>
    <property type="match status" value="1"/>
</dbReference>
<proteinExistence type="predicted"/>
<evidence type="ECO:0000313" key="3">
    <source>
        <dbReference type="Proteomes" id="UP000283587"/>
    </source>
</evidence>
<sequence length="185" mass="18977">MPVITRLYETCNEAAAAVERIEALTLPGVEPSVLGGERLRDYRDMRVECDPVTGTRNQVPEPAPATTTGAALGAAVGGVAGLLAGLGVVVVPGFGPMAAAGWLISALTGAAGGALAGGAIGAFVDLGIPEDDVPLYAETFRRGGVALSVRFPEEHRSAVEDTLAATAPSPLPDLRRRYEAEGWRG</sequence>
<evidence type="ECO:0008006" key="4">
    <source>
        <dbReference type="Google" id="ProtNLM"/>
    </source>
</evidence>
<dbReference type="InterPro" id="IPR052948">
    <property type="entry name" value="Low_temp-induced_all0457"/>
</dbReference>
<dbReference type="OrthoDB" id="7875955at2"/>
<comment type="caution">
    <text evidence="2">The sequence shown here is derived from an EMBL/GenBank/DDBJ whole genome shotgun (WGS) entry which is preliminary data.</text>
</comment>
<dbReference type="Proteomes" id="UP000283587">
    <property type="component" value="Unassembled WGS sequence"/>
</dbReference>
<dbReference type="EMBL" id="QZEW01000203">
    <property type="protein sequence ID" value="RJK98705.1"/>
    <property type="molecule type" value="Genomic_DNA"/>
</dbReference>
<evidence type="ECO:0000256" key="1">
    <source>
        <dbReference type="SAM" id="Phobius"/>
    </source>
</evidence>
<protein>
    <recommendedName>
        <fullName evidence="4">DUF1269 domain-containing protein</fullName>
    </recommendedName>
</protein>
<feature type="transmembrane region" description="Helical" evidence="1">
    <location>
        <begin position="103"/>
        <end position="124"/>
    </location>
</feature>
<keyword evidence="1" id="KW-1133">Transmembrane helix</keyword>
<keyword evidence="1" id="KW-0472">Membrane</keyword>
<name>A0A418ZRS7_9RHOB</name>
<dbReference type="PANTHER" id="PTHR36109:SF2">
    <property type="entry name" value="MEMBRANE PROTEIN"/>
    <property type="match status" value="1"/>
</dbReference>
<dbReference type="AlphaFoldDB" id="A0A418ZRS7"/>
<evidence type="ECO:0000313" key="2">
    <source>
        <dbReference type="EMBL" id="RJK98705.1"/>
    </source>
</evidence>
<feature type="transmembrane region" description="Helical" evidence="1">
    <location>
        <begin position="70"/>
        <end position="91"/>
    </location>
</feature>
<organism evidence="2 3">
    <name type="scientific">Paracoccus siganidrum</name>
    <dbReference type="NCBI Taxonomy" id="1276757"/>
    <lineage>
        <taxon>Bacteria</taxon>
        <taxon>Pseudomonadati</taxon>
        <taxon>Pseudomonadota</taxon>
        <taxon>Alphaproteobacteria</taxon>
        <taxon>Rhodobacterales</taxon>
        <taxon>Paracoccaceae</taxon>
        <taxon>Paracoccus</taxon>
    </lineage>
</organism>
<reference evidence="3" key="1">
    <citation type="submission" date="2018-09" db="EMBL/GenBank/DDBJ databases">
        <title>Paracoccus onubensis nov. sp. a moderate halophilic bacterium isolated from Gruta de las Maravillas (Aracena, Spain).</title>
        <authorList>
            <person name="Jurado V."/>
            <person name="Gutierrez-Patricio S."/>
            <person name="Gonzalez-Pimentel J.L."/>
            <person name="Miller A.Z."/>
            <person name="Laiz L."/>
            <person name="Saiz-Jimenez C."/>
        </authorList>
    </citation>
    <scope>NUCLEOTIDE SEQUENCE [LARGE SCALE GENOMIC DNA]</scope>
    <source>
        <strain evidence="3">DSM 26381</strain>
    </source>
</reference>